<dbReference type="Proteomes" id="UP000326396">
    <property type="component" value="Linkage Group LG5"/>
</dbReference>
<gene>
    <name evidence="1" type="ORF">E3N88_29158</name>
</gene>
<accession>A0A5N6MI16</accession>
<evidence type="ECO:0000313" key="2">
    <source>
        <dbReference type="Proteomes" id="UP000326396"/>
    </source>
</evidence>
<evidence type="ECO:0000313" key="1">
    <source>
        <dbReference type="EMBL" id="KAD3639935.1"/>
    </source>
</evidence>
<reference evidence="1 2" key="1">
    <citation type="submission" date="2019-05" db="EMBL/GenBank/DDBJ databases">
        <title>Mikania micrantha, genome provides insights into the molecular mechanism of rapid growth.</title>
        <authorList>
            <person name="Liu B."/>
        </authorList>
    </citation>
    <scope>NUCLEOTIDE SEQUENCE [LARGE SCALE GENOMIC DNA]</scope>
    <source>
        <strain evidence="1">NLD-2019</strain>
        <tissue evidence="1">Leaf</tissue>
    </source>
</reference>
<name>A0A5N6MI16_9ASTR</name>
<sequence>MELRFGSDKWKVVKRNLVIARGIKHGSLYLVNEPAEGCMVAPVKQNKIWFTKSRAKRVHFANVNFGAKEMLAEHGCDSDGDSTVTKSRWVLKTRSEEFSRVGSLLYVENAGGPWCISGSGEVSILVKIEDESLRELQLTLLVLDD</sequence>
<organism evidence="1 2">
    <name type="scientific">Mikania micrantha</name>
    <name type="common">bitter vine</name>
    <dbReference type="NCBI Taxonomy" id="192012"/>
    <lineage>
        <taxon>Eukaryota</taxon>
        <taxon>Viridiplantae</taxon>
        <taxon>Streptophyta</taxon>
        <taxon>Embryophyta</taxon>
        <taxon>Tracheophyta</taxon>
        <taxon>Spermatophyta</taxon>
        <taxon>Magnoliopsida</taxon>
        <taxon>eudicotyledons</taxon>
        <taxon>Gunneridae</taxon>
        <taxon>Pentapetalae</taxon>
        <taxon>asterids</taxon>
        <taxon>campanulids</taxon>
        <taxon>Asterales</taxon>
        <taxon>Asteraceae</taxon>
        <taxon>Asteroideae</taxon>
        <taxon>Heliantheae alliance</taxon>
        <taxon>Eupatorieae</taxon>
        <taxon>Mikania</taxon>
    </lineage>
</organism>
<dbReference type="AlphaFoldDB" id="A0A5N6MI16"/>
<comment type="caution">
    <text evidence="1">The sequence shown here is derived from an EMBL/GenBank/DDBJ whole genome shotgun (WGS) entry which is preliminary data.</text>
</comment>
<protein>
    <submittedName>
        <fullName evidence="1">Uncharacterized protein</fullName>
    </submittedName>
</protein>
<dbReference type="EMBL" id="SZYD01000015">
    <property type="protein sequence ID" value="KAD3639935.1"/>
    <property type="molecule type" value="Genomic_DNA"/>
</dbReference>
<keyword evidence="2" id="KW-1185">Reference proteome</keyword>
<proteinExistence type="predicted"/>